<keyword evidence="2" id="KW-1185">Reference proteome</keyword>
<dbReference type="Pfam" id="PF05635">
    <property type="entry name" value="23S_rRNA_IVP"/>
    <property type="match status" value="1"/>
</dbReference>
<sequence length="141" mass="16263">MDKNTDLANLLREDENHYVTSFRELHVYKKSMELARLIFTLSNQFPSEEKYSLTDQIRRSSRSIGANIAEAWGKRRYPAHFTSKLSDSLSETLETQCWLDHSLQCNYMAADAHKQADELCNFVAAMIRNTSAKSDKFCTSK</sequence>
<dbReference type="InParanoid" id="A0A1M6EVD5"/>
<dbReference type="CDD" id="cd16377">
    <property type="entry name" value="23S_rRNA_IVP_like"/>
    <property type="match status" value="1"/>
</dbReference>
<dbReference type="AlphaFoldDB" id="A0A1M6EVD5"/>
<accession>A0A1M6EVD5</accession>
<dbReference type="PANTHER" id="PTHR38471">
    <property type="entry name" value="FOUR HELIX BUNDLE PROTEIN"/>
    <property type="match status" value="1"/>
</dbReference>
<dbReference type="EMBL" id="FQYR01000002">
    <property type="protein sequence ID" value="SHI89366.1"/>
    <property type="molecule type" value="Genomic_DNA"/>
</dbReference>
<reference evidence="1 2" key="1">
    <citation type="submission" date="2016-11" db="EMBL/GenBank/DDBJ databases">
        <authorList>
            <person name="Jaros S."/>
            <person name="Januszkiewicz K."/>
            <person name="Wedrychowicz H."/>
        </authorList>
    </citation>
    <scope>NUCLEOTIDE SEQUENCE [LARGE SCALE GENOMIC DNA]</scope>
    <source>
        <strain evidence="1 2">DSM 18772</strain>
    </source>
</reference>
<dbReference type="SUPFAM" id="SSF158446">
    <property type="entry name" value="IVS-encoded protein-like"/>
    <property type="match status" value="1"/>
</dbReference>
<dbReference type="NCBIfam" id="TIGR02436">
    <property type="entry name" value="four helix bundle protein"/>
    <property type="match status" value="1"/>
</dbReference>
<dbReference type="InterPro" id="IPR012657">
    <property type="entry name" value="23S_rRNA-intervening_sequence"/>
</dbReference>
<name>A0A1M6EVD5_9BACT</name>
<dbReference type="RefSeq" id="WP_200797067.1">
    <property type="nucleotide sequence ID" value="NZ_FQYR01000002.1"/>
</dbReference>
<dbReference type="STRING" id="1123071.SAMN02745181_1134"/>
<gene>
    <name evidence="1" type="ORF">SAMN02745181_1134</name>
</gene>
<evidence type="ECO:0000313" key="2">
    <source>
        <dbReference type="Proteomes" id="UP000184510"/>
    </source>
</evidence>
<dbReference type="InterPro" id="IPR036583">
    <property type="entry name" value="23S_rRNA_IVS_sf"/>
</dbReference>
<dbReference type="Gene3D" id="1.20.1440.60">
    <property type="entry name" value="23S rRNA-intervening sequence"/>
    <property type="match status" value="1"/>
</dbReference>
<dbReference type="PANTHER" id="PTHR38471:SF2">
    <property type="entry name" value="FOUR HELIX BUNDLE PROTEIN"/>
    <property type="match status" value="1"/>
</dbReference>
<protein>
    <submittedName>
        <fullName evidence="1">Four helix bundle protein</fullName>
    </submittedName>
</protein>
<dbReference type="Proteomes" id="UP000184510">
    <property type="component" value="Unassembled WGS sequence"/>
</dbReference>
<proteinExistence type="predicted"/>
<organism evidence="1 2">
    <name type="scientific">Rubritalea squalenifaciens DSM 18772</name>
    <dbReference type="NCBI Taxonomy" id="1123071"/>
    <lineage>
        <taxon>Bacteria</taxon>
        <taxon>Pseudomonadati</taxon>
        <taxon>Verrucomicrobiota</taxon>
        <taxon>Verrucomicrobiia</taxon>
        <taxon>Verrucomicrobiales</taxon>
        <taxon>Rubritaleaceae</taxon>
        <taxon>Rubritalea</taxon>
    </lineage>
</organism>
<evidence type="ECO:0000313" key="1">
    <source>
        <dbReference type="EMBL" id="SHI89366.1"/>
    </source>
</evidence>